<dbReference type="GO" id="GO:0030424">
    <property type="term" value="C:axon"/>
    <property type="evidence" value="ECO:0007669"/>
    <property type="project" value="TreeGrafter"/>
</dbReference>
<dbReference type="GO" id="GO:0005506">
    <property type="term" value="F:iron ion binding"/>
    <property type="evidence" value="ECO:0007669"/>
    <property type="project" value="InterPro"/>
</dbReference>
<reference evidence="9 10" key="1">
    <citation type="journal article" date="2024" name="Proc. Natl. Acad. Sci. U.S.A.">
        <title>The genetic regulatory architecture and epigenomic basis for age-related changes in rattlesnake venom.</title>
        <authorList>
            <person name="Hogan M.P."/>
            <person name="Holding M.L."/>
            <person name="Nystrom G.S."/>
            <person name="Colston T.J."/>
            <person name="Bartlett D.A."/>
            <person name="Mason A.J."/>
            <person name="Ellsworth S.A."/>
            <person name="Rautsaw R.M."/>
            <person name="Lawrence K.C."/>
            <person name="Strickland J.L."/>
            <person name="He B."/>
            <person name="Fraser P."/>
            <person name="Margres M.J."/>
            <person name="Gilbert D.M."/>
            <person name="Gibbs H.L."/>
            <person name="Parkinson C.L."/>
            <person name="Rokyta D.R."/>
        </authorList>
    </citation>
    <scope>NUCLEOTIDE SEQUENCE [LARGE SCALE GENOMIC DNA]</scope>
    <source>
        <strain evidence="9">DRR0105</strain>
    </source>
</reference>
<evidence type="ECO:0000313" key="10">
    <source>
        <dbReference type="Proteomes" id="UP001474421"/>
    </source>
</evidence>
<dbReference type="EMBL" id="JAOTOJ010000001">
    <property type="protein sequence ID" value="KAK9410086.1"/>
    <property type="molecule type" value="Genomic_DNA"/>
</dbReference>
<feature type="domain" description="Biopterin-dependent aromatic amino acid hydroxylase family profile" evidence="8">
    <location>
        <begin position="1"/>
        <end position="132"/>
    </location>
</feature>
<dbReference type="InterPro" id="IPR019774">
    <property type="entry name" value="Aromatic-AA_hydroxylase_C"/>
</dbReference>
<dbReference type="SUPFAM" id="SSF56534">
    <property type="entry name" value="Aromatic aminoacid monoxygenases, catalytic and oligomerization domains"/>
    <property type="match status" value="1"/>
</dbReference>
<evidence type="ECO:0000256" key="2">
    <source>
        <dbReference type="ARBA" id="ARBA00009712"/>
    </source>
</evidence>
<accession>A0AAW1C6C4</accession>
<evidence type="ECO:0000256" key="5">
    <source>
        <dbReference type="ARBA" id="ARBA00023004"/>
    </source>
</evidence>
<comment type="cofactor">
    <cofactor evidence="1 7">
        <name>Fe(2+)</name>
        <dbReference type="ChEBI" id="CHEBI:29033"/>
    </cofactor>
</comment>
<dbReference type="InterPro" id="IPR036329">
    <property type="entry name" value="Aro-AA_hydroxylase_C_sf"/>
</dbReference>
<dbReference type="AlphaFoldDB" id="A0AAW1C6C4"/>
<dbReference type="PANTHER" id="PTHR11473">
    <property type="entry name" value="AROMATIC AMINO ACID HYDROXYLASE"/>
    <property type="match status" value="1"/>
</dbReference>
<proteinExistence type="inferred from homology"/>
<keyword evidence="3 7" id="KW-0479">Metal-binding</keyword>
<feature type="binding site" evidence="7">
    <location>
        <position position="10"/>
    </location>
    <ligand>
        <name>Fe cation</name>
        <dbReference type="ChEBI" id="CHEBI:24875"/>
    </ligand>
</feature>
<evidence type="ECO:0000259" key="8">
    <source>
        <dbReference type="PROSITE" id="PS51410"/>
    </source>
</evidence>
<gene>
    <name evidence="9" type="ORF">NXF25_001261</name>
</gene>
<dbReference type="PRINTS" id="PR00372">
    <property type="entry name" value="FYWHYDRXLASE"/>
</dbReference>
<keyword evidence="10" id="KW-1185">Reference proteome</keyword>
<evidence type="ECO:0000313" key="9">
    <source>
        <dbReference type="EMBL" id="KAK9410086.1"/>
    </source>
</evidence>
<sequence>MRKLYWFTVEFGLCKQNGIIKAYGAGLLSSYGELIHSLSDEPELRDFDPDVTAMQPYQDQTYQPVYFVSESFNDAKAKLRVYAAHIKRPFSVKYDPYTYSIELLDRPQKICHSLANVCDELHSLIDALNIIS</sequence>
<protein>
    <submittedName>
        <fullName evidence="9">Tyrosine 3-monooxygenase</fullName>
    </submittedName>
</protein>
<comment type="similarity">
    <text evidence="2">Belongs to the biopterin-dependent aromatic amino acid hydroxylase family.</text>
</comment>
<dbReference type="GO" id="GO:0005737">
    <property type="term" value="C:cytoplasm"/>
    <property type="evidence" value="ECO:0007669"/>
    <property type="project" value="TreeGrafter"/>
</dbReference>
<organism evidence="9 10">
    <name type="scientific">Crotalus adamanteus</name>
    <name type="common">Eastern diamondback rattlesnake</name>
    <dbReference type="NCBI Taxonomy" id="8729"/>
    <lineage>
        <taxon>Eukaryota</taxon>
        <taxon>Metazoa</taxon>
        <taxon>Chordata</taxon>
        <taxon>Craniata</taxon>
        <taxon>Vertebrata</taxon>
        <taxon>Euteleostomi</taxon>
        <taxon>Lepidosauria</taxon>
        <taxon>Squamata</taxon>
        <taxon>Bifurcata</taxon>
        <taxon>Unidentata</taxon>
        <taxon>Episquamata</taxon>
        <taxon>Toxicofera</taxon>
        <taxon>Serpentes</taxon>
        <taxon>Colubroidea</taxon>
        <taxon>Viperidae</taxon>
        <taxon>Crotalinae</taxon>
        <taxon>Crotalus</taxon>
    </lineage>
</organism>
<dbReference type="GO" id="GO:0004511">
    <property type="term" value="F:tyrosine 3-monooxygenase activity"/>
    <property type="evidence" value="ECO:0007669"/>
    <property type="project" value="TreeGrafter"/>
</dbReference>
<name>A0AAW1C6C4_CROAD</name>
<dbReference type="Proteomes" id="UP001474421">
    <property type="component" value="Unassembled WGS sequence"/>
</dbReference>
<dbReference type="GO" id="GO:0043204">
    <property type="term" value="C:perikaryon"/>
    <property type="evidence" value="ECO:0007669"/>
    <property type="project" value="TreeGrafter"/>
</dbReference>
<evidence type="ECO:0000256" key="7">
    <source>
        <dbReference type="PIRSR" id="PIRSR601273-2"/>
    </source>
</evidence>
<dbReference type="InterPro" id="IPR036951">
    <property type="entry name" value="ArAA_hydroxylase_sf"/>
</dbReference>
<evidence type="ECO:0000256" key="3">
    <source>
        <dbReference type="ARBA" id="ARBA00022723"/>
    </source>
</evidence>
<dbReference type="Gene3D" id="1.10.800.10">
    <property type="entry name" value="Aromatic amino acid hydroxylase"/>
    <property type="match status" value="1"/>
</dbReference>
<dbReference type="PANTHER" id="PTHR11473:SF18">
    <property type="entry name" value="TYROSINE 3-MONOOXYGENASE"/>
    <property type="match status" value="1"/>
</dbReference>
<dbReference type="InterPro" id="IPR001273">
    <property type="entry name" value="ArAA_hydroxylase"/>
</dbReference>
<dbReference type="Pfam" id="PF00351">
    <property type="entry name" value="Biopterin_H"/>
    <property type="match status" value="1"/>
</dbReference>
<keyword evidence="4" id="KW-0560">Oxidoreductase</keyword>
<keyword evidence="5 7" id="KW-0408">Iron</keyword>
<evidence type="ECO:0000256" key="6">
    <source>
        <dbReference type="ARBA" id="ARBA00023033"/>
    </source>
</evidence>
<comment type="caution">
    <text evidence="9">The sequence shown here is derived from an EMBL/GenBank/DDBJ whole genome shotgun (WGS) entry which is preliminary data.</text>
</comment>
<dbReference type="PROSITE" id="PS51410">
    <property type="entry name" value="BH4_AAA_HYDROXYL_2"/>
    <property type="match status" value="1"/>
</dbReference>
<evidence type="ECO:0000256" key="1">
    <source>
        <dbReference type="ARBA" id="ARBA00001954"/>
    </source>
</evidence>
<keyword evidence="6" id="KW-0503">Monooxygenase</keyword>
<evidence type="ECO:0000256" key="4">
    <source>
        <dbReference type="ARBA" id="ARBA00023002"/>
    </source>
</evidence>
<dbReference type="GO" id="GO:0006585">
    <property type="term" value="P:dopamine biosynthetic process from tyrosine"/>
    <property type="evidence" value="ECO:0007669"/>
    <property type="project" value="TreeGrafter"/>
</dbReference>